<protein>
    <submittedName>
        <fullName evidence="1">Glycosyl transferase, group 1 family protein</fullName>
    </submittedName>
</protein>
<keyword evidence="1" id="KW-0808">Transferase</keyword>
<dbReference type="AlphaFoldDB" id="A0A6J4LUF1"/>
<dbReference type="PANTHER" id="PTHR12526">
    <property type="entry name" value="GLYCOSYLTRANSFERASE"/>
    <property type="match status" value="1"/>
</dbReference>
<gene>
    <name evidence="1" type="ORF">AVDCRST_MAG84-2400</name>
</gene>
<proteinExistence type="predicted"/>
<accession>A0A6J4LUF1</accession>
<organism evidence="1">
    <name type="scientific">uncultured Microcoleus sp</name>
    <dbReference type="NCBI Taxonomy" id="259945"/>
    <lineage>
        <taxon>Bacteria</taxon>
        <taxon>Bacillati</taxon>
        <taxon>Cyanobacteriota</taxon>
        <taxon>Cyanophyceae</taxon>
        <taxon>Oscillatoriophycideae</taxon>
        <taxon>Oscillatoriales</taxon>
        <taxon>Microcoleaceae</taxon>
        <taxon>Microcoleus</taxon>
        <taxon>environmental samples</taxon>
    </lineage>
</organism>
<dbReference type="PANTHER" id="PTHR12526:SF590">
    <property type="entry name" value="ALPHA-MALTOSE-1-PHOSPHATE SYNTHASE"/>
    <property type="match status" value="1"/>
</dbReference>
<dbReference type="Pfam" id="PF13692">
    <property type="entry name" value="Glyco_trans_1_4"/>
    <property type="match status" value="1"/>
</dbReference>
<name>A0A6J4LUF1_9CYAN</name>
<evidence type="ECO:0000313" key="1">
    <source>
        <dbReference type="EMBL" id="CAA9341635.1"/>
    </source>
</evidence>
<dbReference type="EMBL" id="CADCTZ010000418">
    <property type="protein sequence ID" value="CAA9341635.1"/>
    <property type="molecule type" value="Genomic_DNA"/>
</dbReference>
<dbReference type="GO" id="GO:0016757">
    <property type="term" value="F:glycosyltransferase activity"/>
    <property type="evidence" value="ECO:0007669"/>
    <property type="project" value="TreeGrafter"/>
</dbReference>
<dbReference type="SUPFAM" id="SSF53756">
    <property type="entry name" value="UDP-Glycosyltransferase/glycogen phosphorylase"/>
    <property type="match status" value="1"/>
</dbReference>
<reference evidence="1" key="1">
    <citation type="submission" date="2020-02" db="EMBL/GenBank/DDBJ databases">
        <authorList>
            <person name="Meier V. D."/>
        </authorList>
    </citation>
    <scope>NUCLEOTIDE SEQUENCE</scope>
    <source>
        <strain evidence="1">AVDCRST_MAG84</strain>
    </source>
</reference>
<sequence length="350" mass="38671">MKYHLALGRKIDLDGIDRDAKLGKCPRHVLRALRDRLNATVHAPDGEAISLSDKLRSKISSKPEHWAAARKLSEQVSSDDVIFCNGEDIGVPVAAVCGQLPNRPKIVVHFHNIDRLRGRVALKLFGLADKIDVFMACASPQTNFLRSYLAIPESRILVLLDQTDTQFFTPGPVSAEKKRQTVVSVGLEKRDYRLLAAATANLDVDVKISGFSKDAKALSKAFPDTMPENMSRKFYEWPDLVQLYRDADVIAVCLVDNKYAAGVQGLLEAMACKRPVVITRTQGMVDYLAAPDIAKVVEVGDAAGLREAIVHLLKNPQEAESQAQRGYEMVVNQHSSEPYVDVLAQKLRSL</sequence>
<dbReference type="Gene3D" id="3.40.50.2000">
    <property type="entry name" value="Glycogen Phosphorylase B"/>
    <property type="match status" value="2"/>
</dbReference>